<dbReference type="EMBL" id="CP003364">
    <property type="protein sequence ID" value="AGA31585.1"/>
    <property type="molecule type" value="Genomic_DNA"/>
</dbReference>
<dbReference type="OrthoDB" id="270727at2"/>
<sequence length="329" mass="35767">MKMRHRGFTLIELLVVIAIIAVLIALLLPAVQAAREAARRTQCVNNLKQFGIAMHNYHDSLGSFPIGVTGFRSPTGYGNLGTTANNRRTWAWLILPYLEQGTAYGAINFNLGFNAPNHCQDTVLRMLPAMYVCPSDPNGGIFDVGSYPVKKVNYVVNWGSTHYDQDRVSSTNPYVGPASPLAVAFGGAPFSIDRSFGVRDITDGSSNTLLMSEVRVGVPDYTNNKQDRRGAVFNDDWNGAMFNGYTPPNSPRPDQAKGACLYDNVQFKNNPPCDGNAPTYNAPRSFHSGGVNALFADGSVKFIKNTVSPPTWWALASSRGGEVLSADSY</sequence>
<dbReference type="RefSeq" id="WP_015250649.1">
    <property type="nucleotide sequence ID" value="NC_019892.1"/>
</dbReference>
<dbReference type="Pfam" id="PF07963">
    <property type="entry name" value="N_methyl"/>
    <property type="match status" value="1"/>
</dbReference>
<keyword evidence="3" id="KW-1185">Reference proteome</keyword>
<feature type="domain" description="DUF1559" evidence="1">
    <location>
        <begin position="32"/>
        <end position="307"/>
    </location>
</feature>
<proteinExistence type="predicted"/>
<reference evidence="2 3" key="1">
    <citation type="submission" date="2012-02" db="EMBL/GenBank/DDBJ databases">
        <title>Complete sequence of chromosome of Singulisphaera acidiphila DSM 18658.</title>
        <authorList>
            <consortium name="US DOE Joint Genome Institute (JGI-PGF)"/>
            <person name="Lucas S."/>
            <person name="Copeland A."/>
            <person name="Lapidus A."/>
            <person name="Glavina del Rio T."/>
            <person name="Dalin E."/>
            <person name="Tice H."/>
            <person name="Bruce D."/>
            <person name="Goodwin L."/>
            <person name="Pitluck S."/>
            <person name="Peters L."/>
            <person name="Ovchinnikova G."/>
            <person name="Chertkov O."/>
            <person name="Kyrpides N."/>
            <person name="Mavromatis K."/>
            <person name="Ivanova N."/>
            <person name="Brettin T."/>
            <person name="Detter J.C."/>
            <person name="Han C."/>
            <person name="Larimer F."/>
            <person name="Land M."/>
            <person name="Hauser L."/>
            <person name="Markowitz V."/>
            <person name="Cheng J.-F."/>
            <person name="Hugenholtz P."/>
            <person name="Woyke T."/>
            <person name="Wu D."/>
            <person name="Tindall B."/>
            <person name="Pomrenke H."/>
            <person name="Brambilla E."/>
            <person name="Klenk H.-P."/>
            <person name="Eisen J.A."/>
        </authorList>
    </citation>
    <scope>NUCLEOTIDE SEQUENCE [LARGE SCALE GENOMIC DNA]</scope>
    <source>
        <strain evidence="3">ATCC BAA-1392 / DSM 18658 / VKM B-2454 / MOB10</strain>
    </source>
</reference>
<dbReference type="eggNOG" id="COG2165">
    <property type="taxonomic scope" value="Bacteria"/>
</dbReference>
<dbReference type="InterPro" id="IPR012902">
    <property type="entry name" value="N_methyl_site"/>
</dbReference>
<dbReference type="Gene3D" id="3.30.700.10">
    <property type="entry name" value="Glycoprotein, Type 4 Pilin"/>
    <property type="match status" value="1"/>
</dbReference>
<dbReference type="PROSITE" id="PS00409">
    <property type="entry name" value="PROKAR_NTER_METHYL"/>
    <property type="match status" value="1"/>
</dbReference>
<dbReference type="PANTHER" id="PTHR30093:SF2">
    <property type="entry name" value="TYPE II SECRETION SYSTEM PROTEIN H"/>
    <property type="match status" value="1"/>
</dbReference>
<protein>
    <submittedName>
        <fullName evidence="2">Prepilin-type N-terminal cleavage/methylation domain-containing protein</fullName>
    </submittedName>
</protein>
<dbReference type="STRING" id="886293.Sinac_7552"/>
<accession>L0DRF6</accession>
<dbReference type="AlphaFoldDB" id="L0DRF6"/>
<dbReference type="SUPFAM" id="SSF54523">
    <property type="entry name" value="Pili subunits"/>
    <property type="match status" value="1"/>
</dbReference>
<dbReference type="Proteomes" id="UP000010798">
    <property type="component" value="Chromosome"/>
</dbReference>
<gene>
    <name evidence="2" type="ordered locus">Sinac_7552</name>
</gene>
<evidence type="ECO:0000313" key="3">
    <source>
        <dbReference type="Proteomes" id="UP000010798"/>
    </source>
</evidence>
<dbReference type="KEGG" id="saci:Sinac_7552"/>
<evidence type="ECO:0000313" key="2">
    <source>
        <dbReference type="EMBL" id="AGA31585.1"/>
    </source>
</evidence>
<dbReference type="PANTHER" id="PTHR30093">
    <property type="entry name" value="GENERAL SECRETION PATHWAY PROTEIN G"/>
    <property type="match status" value="1"/>
</dbReference>
<dbReference type="NCBIfam" id="TIGR02532">
    <property type="entry name" value="IV_pilin_GFxxxE"/>
    <property type="match status" value="1"/>
</dbReference>
<organism evidence="2 3">
    <name type="scientific">Singulisphaera acidiphila (strain ATCC BAA-1392 / DSM 18658 / VKM B-2454 / MOB10)</name>
    <dbReference type="NCBI Taxonomy" id="886293"/>
    <lineage>
        <taxon>Bacteria</taxon>
        <taxon>Pseudomonadati</taxon>
        <taxon>Planctomycetota</taxon>
        <taxon>Planctomycetia</taxon>
        <taxon>Isosphaerales</taxon>
        <taxon>Isosphaeraceae</taxon>
        <taxon>Singulisphaera</taxon>
    </lineage>
</organism>
<dbReference type="HOGENOM" id="CLU_041661_0_0_0"/>
<dbReference type="NCBIfam" id="TIGR04294">
    <property type="entry name" value="pre_pil_HX9DG"/>
    <property type="match status" value="1"/>
</dbReference>
<dbReference type="Pfam" id="PF07596">
    <property type="entry name" value="SBP_bac_10"/>
    <property type="match status" value="1"/>
</dbReference>
<dbReference type="InterPro" id="IPR027558">
    <property type="entry name" value="Pre_pil_HX9DG_C"/>
</dbReference>
<dbReference type="InterPro" id="IPR045584">
    <property type="entry name" value="Pilin-like"/>
</dbReference>
<evidence type="ECO:0000259" key="1">
    <source>
        <dbReference type="Pfam" id="PF07596"/>
    </source>
</evidence>
<dbReference type="InterPro" id="IPR011453">
    <property type="entry name" value="DUF1559"/>
</dbReference>
<name>L0DRF6_SINAD</name>